<name>A0A9P6QU28_9FUNG</name>
<dbReference type="PROSITE" id="PS50181">
    <property type="entry name" value="FBOX"/>
    <property type="match status" value="1"/>
</dbReference>
<evidence type="ECO:0000313" key="4">
    <source>
        <dbReference type="Proteomes" id="UP000823405"/>
    </source>
</evidence>
<feature type="region of interest" description="Disordered" evidence="1">
    <location>
        <begin position="619"/>
        <end position="658"/>
    </location>
</feature>
<evidence type="ECO:0000256" key="1">
    <source>
        <dbReference type="SAM" id="MobiDB-lite"/>
    </source>
</evidence>
<dbReference type="InterPro" id="IPR001810">
    <property type="entry name" value="F-box_dom"/>
</dbReference>
<dbReference type="InterPro" id="IPR036047">
    <property type="entry name" value="F-box-like_dom_sf"/>
</dbReference>
<evidence type="ECO:0000259" key="2">
    <source>
        <dbReference type="PROSITE" id="PS50181"/>
    </source>
</evidence>
<dbReference type="CDD" id="cd09917">
    <property type="entry name" value="F-box_SF"/>
    <property type="match status" value="1"/>
</dbReference>
<sequence length="712" mass="81507">MHRSTNITPPPFPRERGAISGHEVSIYTVSILNRNEYLVEKVFQDKYHFHRDLPLEILEFVCTHLSQTTLRYGVNQVCKKWHEVSNRFIRRAGIWKPVQGAQELLLEQWSKINTLELWFNKDPEFPTIYIPGYTNLFFWKAFAATITASEQEVKQDDNIDNNNNGDDKKSDFSMPPSLLHTIRHLELRGSNMNYLDIAPKLRVSLPWTVYARLTHGDNDDLIVDVPEPEIDPATAHFPRKPWVIPPPKDFPDRYRLQKFSVSGVNTHLRILERLLVTCPDLRVFKANNTIVNMFIRQRGEDAERNSRQRLIDLAAKHCPKLEWYNFHRLENSATDEIHLEYIARTFPHHKFLSMTFCGSQETMPFNPAAKDLLSRITVLDIQPSPYVSVMSETLNRILCLTPDLLHLHCLKADLCTSTLWKPPAPVQPATVPVFANSETGTANTLTIDSSTPATWQLYNLKTLEMSLGNGSTMIDFTDYISQHRLFRNLVTFNLKIPSLKVGQRMTFVHPRKPATFAASPTGTTPAPAASNTLGYCKQYSSVAALTLEPERFPNELLALRGLRCLEECILRAADVPGMILAKDFEFLRRRDDFQTITFIPKRRKSSAKYIAAVDTVSTNHSSSRKNKGRRASVTVNNELDGTDDADEDEDDDDDREVKGEQMKTKTFWPKLNTFHIYYLKISPFISTSTLTYGVEQIRPGVAVSFQYRDILS</sequence>
<dbReference type="AlphaFoldDB" id="A0A9P6QU28"/>
<feature type="compositionally biased region" description="Acidic residues" evidence="1">
    <location>
        <begin position="640"/>
        <end position="654"/>
    </location>
</feature>
<gene>
    <name evidence="3" type="ORF">BGZ97_002822</name>
</gene>
<dbReference type="OrthoDB" id="2397486at2759"/>
<feature type="domain" description="F-box" evidence="2">
    <location>
        <begin position="47"/>
        <end position="98"/>
    </location>
</feature>
<evidence type="ECO:0000313" key="3">
    <source>
        <dbReference type="EMBL" id="KAG0301338.1"/>
    </source>
</evidence>
<reference evidence="3" key="1">
    <citation type="journal article" date="2020" name="Fungal Divers.">
        <title>Resolving the Mortierellaceae phylogeny through synthesis of multi-gene phylogenetics and phylogenomics.</title>
        <authorList>
            <person name="Vandepol N."/>
            <person name="Liber J."/>
            <person name="Desiro A."/>
            <person name="Na H."/>
            <person name="Kennedy M."/>
            <person name="Barry K."/>
            <person name="Grigoriev I.V."/>
            <person name="Miller A.N."/>
            <person name="O'Donnell K."/>
            <person name="Stajich J.E."/>
            <person name="Bonito G."/>
        </authorList>
    </citation>
    <scope>NUCLEOTIDE SEQUENCE</scope>
    <source>
        <strain evidence="3">NVP60</strain>
    </source>
</reference>
<dbReference type="SUPFAM" id="SSF81383">
    <property type="entry name" value="F-box domain"/>
    <property type="match status" value="1"/>
</dbReference>
<accession>A0A9P6QU28</accession>
<keyword evidence="4" id="KW-1185">Reference proteome</keyword>
<feature type="region of interest" description="Disordered" evidence="1">
    <location>
        <begin position="152"/>
        <end position="173"/>
    </location>
</feature>
<protein>
    <recommendedName>
        <fullName evidence="2">F-box domain-containing protein</fullName>
    </recommendedName>
</protein>
<dbReference type="Proteomes" id="UP000823405">
    <property type="component" value="Unassembled WGS sequence"/>
</dbReference>
<dbReference type="EMBL" id="JAAAIN010001640">
    <property type="protein sequence ID" value="KAG0301338.1"/>
    <property type="molecule type" value="Genomic_DNA"/>
</dbReference>
<proteinExistence type="predicted"/>
<comment type="caution">
    <text evidence="3">The sequence shown here is derived from an EMBL/GenBank/DDBJ whole genome shotgun (WGS) entry which is preliminary data.</text>
</comment>
<organism evidence="3 4">
    <name type="scientific">Linnemannia gamsii</name>
    <dbReference type="NCBI Taxonomy" id="64522"/>
    <lineage>
        <taxon>Eukaryota</taxon>
        <taxon>Fungi</taxon>
        <taxon>Fungi incertae sedis</taxon>
        <taxon>Mucoromycota</taxon>
        <taxon>Mortierellomycotina</taxon>
        <taxon>Mortierellomycetes</taxon>
        <taxon>Mortierellales</taxon>
        <taxon>Mortierellaceae</taxon>
        <taxon>Linnemannia</taxon>
    </lineage>
</organism>